<keyword evidence="1" id="KW-0479">Metal-binding</keyword>
<dbReference type="SUPFAM" id="SSF51182">
    <property type="entry name" value="RmlC-like cupins"/>
    <property type="match status" value="1"/>
</dbReference>
<dbReference type="GO" id="GO:0046872">
    <property type="term" value="F:metal ion binding"/>
    <property type="evidence" value="ECO:0007669"/>
    <property type="project" value="UniProtKB-KW"/>
</dbReference>
<keyword evidence="5" id="KW-1185">Reference proteome</keyword>
<reference evidence="5" key="1">
    <citation type="submission" date="2016-10" db="EMBL/GenBank/DDBJ databases">
        <authorList>
            <person name="Varghese N."/>
            <person name="Submissions S."/>
        </authorList>
    </citation>
    <scope>NUCLEOTIDE SEQUENCE [LARGE SCALE GENOMIC DNA]</scope>
    <source>
        <strain evidence="5">DC30,IBRC 10041,KCTC 4046</strain>
    </source>
</reference>
<evidence type="ECO:0000256" key="1">
    <source>
        <dbReference type="ARBA" id="ARBA00022723"/>
    </source>
</evidence>
<evidence type="ECO:0000259" key="3">
    <source>
        <dbReference type="Pfam" id="PF07883"/>
    </source>
</evidence>
<feature type="domain" description="Cupin type-2" evidence="3">
    <location>
        <begin position="39"/>
        <end position="105"/>
    </location>
</feature>
<organism evidence="4 5">
    <name type="scientific">Halopenitus persicus</name>
    <dbReference type="NCBI Taxonomy" id="1048396"/>
    <lineage>
        <taxon>Archaea</taxon>
        <taxon>Methanobacteriati</taxon>
        <taxon>Methanobacteriota</taxon>
        <taxon>Stenosarchaea group</taxon>
        <taxon>Halobacteria</taxon>
        <taxon>Halobacteriales</taxon>
        <taxon>Haloferacaceae</taxon>
        <taxon>Halopenitus</taxon>
    </lineage>
</organism>
<dbReference type="Gene3D" id="2.60.120.10">
    <property type="entry name" value="Jelly Rolls"/>
    <property type="match status" value="1"/>
</dbReference>
<accession>A0A1H3LWD8</accession>
<protein>
    <submittedName>
        <fullName evidence="4">Cupin domain-containing protein</fullName>
    </submittedName>
</protein>
<gene>
    <name evidence="4" type="ORF">SAMN05216564_10819</name>
</gene>
<sequence>MGYRVVDPDSVEPAPDRPCEMRGLTEPAGLSEFAMNRYRAAPGEQIPLAYHYHEEQEEAFYVLSGELAVETPGETYEVPAGQVFAVDPGDPQRAYNPADAEEAVEVLAIGAPQTTGDAKPYESAESDGVERLTE</sequence>
<proteinExistence type="predicted"/>
<feature type="region of interest" description="Disordered" evidence="2">
    <location>
        <begin position="111"/>
        <end position="134"/>
    </location>
</feature>
<dbReference type="RefSeq" id="WP_092733884.1">
    <property type="nucleotide sequence ID" value="NZ_FNPC01000008.1"/>
</dbReference>
<dbReference type="OrthoDB" id="192542at2157"/>
<dbReference type="AlphaFoldDB" id="A0A1H3LWD8"/>
<dbReference type="InterPro" id="IPR051610">
    <property type="entry name" value="GPI/OXD"/>
</dbReference>
<dbReference type="PANTHER" id="PTHR35848">
    <property type="entry name" value="OXALATE-BINDING PROTEIN"/>
    <property type="match status" value="1"/>
</dbReference>
<dbReference type="InterPro" id="IPR014710">
    <property type="entry name" value="RmlC-like_jellyroll"/>
</dbReference>
<dbReference type="EMBL" id="FNPC01000008">
    <property type="protein sequence ID" value="SDY68308.1"/>
    <property type="molecule type" value="Genomic_DNA"/>
</dbReference>
<dbReference type="Pfam" id="PF07883">
    <property type="entry name" value="Cupin_2"/>
    <property type="match status" value="1"/>
</dbReference>
<dbReference type="Proteomes" id="UP000199079">
    <property type="component" value="Unassembled WGS sequence"/>
</dbReference>
<feature type="region of interest" description="Disordered" evidence="2">
    <location>
        <begin position="1"/>
        <end position="22"/>
    </location>
</feature>
<dbReference type="PANTHER" id="PTHR35848:SF9">
    <property type="entry name" value="SLL1358 PROTEIN"/>
    <property type="match status" value="1"/>
</dbReference>
<evidence type="ECO:0000256" key="2">
    <source>
        <dbReference type="SAM" id="MobiDB-lite"/>
    </source>
</evidence>
<evidence type="ECO:0000313" key="4">
    <source>
        <dbReference type="EMBL" id="SDY68308.1"/>
    </source>
</evidence>
<dbReference type="CDD" id="cd02208">
    <property type="entry name" value="cupin_RmlC-like"/>
    <property type="match status" value="1"/>
</dbReference>
<name>A0A1H3LWD8_9EURY</name>
<evidence type="ECO:0000313" key="5">
    <source>
        <dbReference type="Proteomes" id="UP000199079"/>
    </source>
</evidence>
<dbReference type="InterPro" id="IPR011051">
    <property type="entry name" value="RmlC_Cupin_sf"/>
</dbReference>
<dbReference type="InterPro" id="IPR013096">
    <property type="entry name" value="Cupin_2"/>
</dbReference>